<protein>
    <submittedName>
        <fullName evidence="2">Amidohydrolase family protein</fullName>
    </submittedName>
</protein>
<name>A0A964TC29_9FLAO</name>
<dbReference type="Pfam" id="PF01979">
    <property type="entry name" value="Amidohydro_1"/>
    <property type="match status" value="1"/>
</dbReference>
<dbReference type="Gene3D" id="2.30.40.10">
    <property type="entry name" value="Urease, subunit C, domain 1"/>
    <property type="match status" value="2"/>
</dbReference>
<dbReference type="GO" id="GO:0016810">
    <property type="term" value="F:hydrolase activity, acting on carbon-nitrogen (but not peptide) bonds"/>
    <property type="evidence" value="ECO:0007669"/>
    <property type="project" value="InterPro"/>
</dbReference>
<gene>
    <name evidence="2" type="ORF">GTQ34_05035</name>
</gene>
<reference evidence="2" key="1">
    <citation type="submission" date="2020-01" db="EMBL/GenBank/DDBJ databases">
        <title>Muricauda ochracea sp. nov., isolated from a tidal flat of Garorim bay in Korea.</title>
        <authorList>
            <person name="Kim D."/>
            <person name="Yoo Y."/>
            <person name="Kim J.-J."/>
        </authorList>
    </citation>
    <scope>NUCLEOTIDE SEQUENCE</scope>
    <source>
        <strain evidence="2">JGD-17</strain>
    </source>
</reference>
<evidence type="ECO:0000313" key="2">
    <source>
        <dbReference type="EMBL" id="NAY91278.1"/>
    </source>
</evidence>
<dbReference type="Proteomes" id="UP000667650">
    <property type="component" value="Unassembled WGS sequence"/>
</dbReference>
<dbReference type="InterPro" id="IPR006680">
    <property type="entry name" value="Amidohydro-rel"/>
</dbReference>
<dbReference type="InterPro" id="IPR051781">
    <property type="entry name" value="Metallo-dep_Hydrolase"/>
</dbReference>
<dbReference type="Gene3D" id="3.40.50.10910">
    <property type="entry name" value="Amidohydrolase"/>
    <property type="match status" value="1"/>
</dbReference>
<comment type="caution">
    <text evidence="2">The sequence shown here is derived from an EMBL/GenBank/DDBJ whole genome shotgun (WGS) entry which is preliminary data.</text>
</comment>
<dbReference type="InterPro" id="IPR011059">
    <property type="entry name" value="Metal-dep_hydrolase_composite"/>
</dbReference>
<dbReference type="AlphaFoldDB" id="A0A964TC29"/>
<evidence type="ECO:0000259" key="1">
    <source>
        <dbReference type="Pfam" id="PF01979"/>
    </source>
</evidence>
<organism evidence="2 3">
    <name type="scientific">Flagellimonas ochracea</name>
    <dbReference type="NCBI Taxonomy" id="2696472"/>
    <lineage>
        <taxon>Bacteria</taxon>
        <taxon>Pseudomonadati</taxon>
        <taxon>Bacteroidota</taxon>
        <taxon>Flavobacteriia</taxon>
        <taxon>Flavobacteriales</taxon>
        <taxon>Flavobacteriaceae</taxon>
        <taxon>Flagellimonas</taxon>
    </lineage>
</organism>
<evidence type="ECO:0000313" key="3">
    <source>
        <dbReference type="Proteomes" id="UP000667650"/>
    </source>
</evidence>
<dbReference type="PROSITE" id="PS51257">
    <property type="entry name" value="PROKAR_LIPOPROTEIN"/>
    <property type="match status" value="1"/>
</dbReference>
<dbReference type="EMBL" id="JAAABI010000001">
    <property type="protein sequence ID" value="NAY91278.1"/>
    <property type="molecule type" value="Genomic_DNA"/>
</dbReference>
<dbReference type="Gene3D" id="3.30.110.90">
    <property type="entry name" value="Amidohydrolase"/>
    <property type="match status" value="2"/>
</dbReference>
<feature type="domain" description="Amidohydrolase-related" evidence="1">
    <location>
        <begin position="362"/>
        <end position="463"/>
    </location>
</feature>
<sequence length="483" mass="54536">MRVKILYCLLIGLLASACQEKEKLIGDTLISNINIVDVKTGKILPTQDILIDGDHIASIRPSNTANYAKQSHIDGEGKYIIPGLWDMHAHPDDPEVWRMNPKEEEKERLLPLFVVNGVTGIRDMGGDLNLVKRWQSKYANGELLVPKIFAGGPLLDGPNPMWDGSVGIAGPEQVKYVVDSLIHEGVDFLKVYSLLPRETYLELSRYAQEIDFPFVGHVPFTVLPSEAAATGMKSQEHLLEILKECADKPDEQFLKKLGSIENRIERSNKINDFRLKTFDGFKADSLYSIFKEQGIWHCPTLSMWYKNAWYEQEWGRDLELTELLPPYLQAYWTPEHNDHLQFRDNTDFIKTKQRLYQLYQEMVKNMNDKGVLLLAGTDVGANPLCHPGVGVHNELEALVEAGLTPAEALKTATLNPALFFEITEEYGTVSEGKRADLVLLEGNPLEDINAIRSISNVIRDGRVFDSEKIFEIKKSIQKINTGS</sequence>
<dbReference type="PANTHER" id="PTHR43135:SF3">
    <property type="entry name" value="ALPHA-D-RIBOSE 1-METHYLPHOSPHONATE 5-TRIPHOSPHATE DIPHOSPHATASE"/>
    <property type="match status" value="1"/>
</dbReference>
<dbReference type="PANTHER" id="PTHR43135">
    <property type="entry name" value="ALPHA-D-RIBOSE 1-METHYLPHOSPHONATE 5-TRIPHOSPHATE DIPHOSPHATASE"/>
    <property type="match status" value="1"/>
</dbReference>
<dbReference type="Gene3D" id="1.20.58.520">
    <property type="entry name" value="Amidohydrolase"/>
    <property type="match status" value="1"/>
</dbReference>
<keyword evidence="3" id="KW-1185">Reference proteome</keyword>
<dbReference type="RefSeq" id="WP_166522651.1">
    <property type="nucleotide sequence ID" value="NZ_JAAABI010000001.1"/>
</dbReference>
<dbReference type="SUPFAM" id="SSF51556">
    <property type="entry name" value="Metallo-dependent hydrolases"/>
    <property type="match status" value="1"/>
</dbReference>
<dbReference type="InterPro" id="IPR032466">
    <property type="entry name" value="Metal_Hydrolase"/>
</dbReference>
<dbReference type="SUPFAM" id="SSF51338">
    <property type="entry name" value="Composite domain of metallo-dependent hydrolases"/>
    <property type="match status" value="1"/>
</dbReference>
<accession>A0A964TC29</accession>
<proteinExistence type="predicted"/>